<comment type="caution">
    <text evidence="2">The sequence shown here is derived from an EMBL/GenBank/DDBJ whole genome shotgun (WGS) entry which is preliminary data.</text>
</comment>
<protein>
    <submittedName>
        <fullName evidence="2">Uncharacterized protein</fullName>
    </submittedName>
</protein>
<organism evidence="2 3">
    <name type="scientific">Lentzea flava</name>
    <dbReference type="NCBI Taxonomy" id="103732"/>
    <lineage>
        <taxon>Bacteria</taxon>
        <taxon>Bacillati</taxon>
        <taxon>Actinomycetota</taxon>
        <taxon>Actinomycetes</taxon>
        <taxon>Pseudonocardiales</taxon>
        <taxon>Pseudonocardiaceae</taxon>
        <taxon>Lentzea</taxon>
    </lineage>
</organism>
<evidence type="ECO:0000313" key="3">
    <source>
        <dbReference type="Proteomes" id="UP000649573"/>
    </source>
</evidence>
<feature type="coiled-coil region" evidence="1">
    <location>
        <begin position="60"/>
        <end position="87"/>
    </location>
</feature>
<accession>A0ABQ2UP18</accession>
<gene>
    <name evidence="2" type="ORF">GCM10010178_44680</name>
</gene>
<reference evidence="3" key="1">
    <citation type="journal article" date="2019" name="Int. J. Syst. Evol. Microbiol.">
        <title>The Global Catalogue of Microorganisms (GCM) 10K type strain sequencing project: providing services to taxonomists for standard genome sequencing and annotation.</title>
        <authorList>
            <consortium name="The Broad Institute Genomics Platform"/>
            <consortium name="The Broad Institute Genome Sequencing Center for Infectious Disease"/>
            <person name="Wu L."/>
            <person name="Ma J."/>
        </authorList>
    </citation>
    <scope>NUCLEOTIDE SEQUENCE [LARGE SCALE GENOMIC DNA]</scope>
    <source>
        <strain evidence="3">JCM 3296</strain>
    </source>
</reference>
<keyword evidence="3" id="KW-1185">Reference proteome</keyword>
<evidence type="ECO:0000256" key="1">
    <source>
        <dbReference type="SAM" id="Coils"/>
    </source>
</evidence>
<dbReference type="EMBL" id="BMRE01000019">
    <property type="protein sequence ID" value="GGU47179.1"/>
    <property type="molecule type" value="Genomic_DNA"/>
</dbReference>
<evidence type="ECO:0000313" key="2">
    <source>
        <dbReference type="EMBL" id="GGU47179.1"/>
    </source>
</evidence>
<name>A0ABQ2UP18_9PSEU</name>
<dbReference type="Proteomes" id="UP000649573">
    <property type="component" value="Unassembled WGS sequence"/>
</dbReference>
<keyword evidence="1" id="KW-0175">Coiled coil</keyword>
<sequence length="88" mass="9897">MIKDLLTERAQDRYGTFVGAMDFVEELLVPLEKLINKMSEKPGKPGGWRVATPDELKGMLSTARNDLSALRDKAKEYEAELKAKEWGA</sequence>
<proteinExistence type="predicted"/>